<gene>
    <name evidence="1" type="ORF">NCTC13093_01467</name>
</gene>
<accession>A0A2X0WU75</accession>
<sequence length="149" mass="17512">MKLKQYMKFLSQHDPNLTVGINVITPQNTELWVLDKSSMRVMDKGTSLTLFTARLNRTTNSRLMKNVKIPTVASLKCTPDEIWERIKERYDLEELEKTLKDPNDLYEGMMAIRTVIQLDTEKLLQLLEDVNCVLWMYGIMKEKEEREAK</sequence>
<evidence type="ECO:0000313" key="1">
    <source>
        <dbReference type="EMBL" id="SPT70062.1"/>
    </source>
</evidence>
<dbReference type="Proteomes" id="UP000250086">
    <property type="component" value="Unassembled WGS sequence"/>
</dbReference>
<protein>
    <submittedName>
        <fullName evidence="1">Uncharacterized protein</fullName>
    </submittedName>
</protein>
<name>A0A2X0WU75_9GAMM</name>
<keyword evidence="2" id="KW-1185">Reference proteome</keyword>
<dbReference type="RefSeq" id="WP_113744174.1">
    <property type="nucleotide sequence ID" value="NZ_UAPV01000001.1"/>
</dbReference>
<organism evidence="1 2">
    <name type="scientific">Anaerobiospirillum thomasii</name>
    <dbReference type="NCBI Taxonomy" id="179995"/>
    <lineage>
        <taxon>Bacteria</taxon>
        <taxon>Pseudomonadati</taxon>
        <taxon>Pseudomonadota</taxon>
        <taxon>Gammaproteobacteria</taxon>
        <taxon>Aeromonadales</taxon>
        <taxon>Succinivibrionaceae</taxon>
        <taxon>Anaerobiospirillum</taxon>
    </lineage>
</organism>
<dbReference type="AlphaFoldDB" id="A0A2X0WU75"/>
<dbReference type="EMBL" id="UAPV01000001">
    <property type="protein sequence ID" value="SPT70062.1"/>
    <property type="molecule type" value="Genomic_DNA"/>
</dbReference>
<proteinExistence type="predicted"/>
<reference evidence="1 2" key="1">
    <citation type="submission" date="2018-06" db="EMBL/GenBank/DDBJ databases">
        <authorList>
            <consortium name="Pathogen Informatics"/>
            <person name="Doyle S."/>
        </authorList>
    </citation>
    <scope>NUCLEOTIDE SEQUENCE [LARGE SCALE GENOMIC DNA]</scope>
    <source>
        <strain evidence="1 2">NCTC13093</strain>
    </source>
</reference>
<evidence type="ECO:0000313" key="2">
    <source>
        <dbReference type="Proteomes" id="UP000250086"/>
    </source>
</evidence>